<evidence type="ECO:0000313" key="2">
    <source>
        <dbReference type="Proteomes" id="UP000007437"/>
    </source>
</evidence>
<dbReference type="KEGG" id="brh:RBRH_02903"/>
<dbReference type="EMBL" id="FR687359">
    <property type="protein sequence ID" value="CBW73564.1"/>
    <property type="molecule type" value="Genomic_DNA"/>
</dbReference>
<gene>
    <name evidence="1" type="ordered locus">RBRH_02903</name>
</gene>
<proteinExistence type="predicted"/>
<sequence length="43" mass="5059">MRNVDLWYLGAEHTALNKINLEIRHREIVAEADITRLILKLSE</sequence>
<reference evidence="1 2" key="1">
    <citation type="journal article" date="2011" name="J. Bacteriol.">
        <title>Complete genome sequence of Burkholderia rhizoxinica, an endosymbiont of Rhizopus microsporus.</title>
        <authorList>
            <person name="Lackner G."/>
            <person name="Moebius N."/>
            <person name="Partida-Martinez L."/>
            <person name="Hertweck C."/>
        </authorList>
    </citation>
    <scope>NUCLEOTIDE SEQUENCE [LARGE SCALE GENOMIC DNA]</scope>
    <source>
        <strain evidence="2">DSM 19002 / CIP 109453 / HKI 454</strain>
    </source>
</reference>
<dbReference type="HOGENOM" id="CLU_3230875_0_0_4"/>
<dbReference type="AlphaFoldDB" id="E5AT20"/>
<name>E5AT20_MYCRK</name>
<accession>E5AT20</accession>
<organism evidence="1 2">
    <name type="scientific">Mycetohabitans rhizoxinica (strain DSM 19002 / CIP 109453 / HKI 454)</name>
    <name type="common">Paraburkholderia rhizoxinica</name>
    <dbReference type="NCBI Taxonomy" id="882378"/>
    <lineage>
        <taxon>Bacteria</taxon>
        <taxon>Pseudomonadati</taxon>
        <taxon>Pseudomonadota</taxon>
        <taxon>Betaproteobacteria</taxon>
        <taxon>Burkholderiales</taxon>
        <taxon>Burkholderiaceae</taxon>
        <taxon>Mycetohabitans</taxon>
    </lineage>
</organism>
<evidence type="ECO:0000313" key="1">
    <source>
        <dbReference type="EMBL" id="CBW73564.1"/>
    </source>
</evidence>
<dbReference type="Proteomes" id="UP000007437">
    <property type="component" value="Chromosome"/>
</dbReference>
<protein>
    <submittedName>
        <fullName evidence="1">Uncharacterized protein</fullName>
    </submittedName>
</protein>